<dbReference type="SUPFAM" id="SSF53098">
    <property type="entry name" value="Ribonuclease H-like"/>
    <property type="match status" value="1"/>
</dbReference>
<dbReference type="Gene3D" id="3.30.420.10">
    <property type="entry name" value="Ribonuclease H-like superfamily/Ribonuclease H"/>
    <property type="match status" value="1"/>
</dbReference>
<evidence type="ECO:0000313" key="2">
    <source>
        <dbReference type="EMBL" id="GIY61748.1"/>
    </source>
</evidence>
<dbReference type="InterPro" id="IPR012337">
    <property type="entry name" value="RNaseH-like_sf"/>
</dbReference>
<dbReference type="Proteomes" id="UP001054837">
    <property type="component" value="Unassembled WGS sequence"/>
</dbReference>
<evidence type="ECO:0000313" key="3">
    <source>
        <dbReference type="Proteomes" id="UP001054837"/>
    </source>
</evidence>
<evidence type="ECO:0008006" key="4">
    <source>
        <dbReference type="Google" id="ProtNLM"/>
    </source>
</evidence>
<name>A0AAV4UVL7_9ARAC</name>
<dbReference type="InterPro" id="IPR036397">
    <property type="entry name" value="RNaseH_sf"/>
</dbReference>
<protein>
    <recommendedName>
        <fullName evidence="4">RNase H type-1 domain-containing protein</fullName>
    </recommendedName>
</protein>
<comment type="caution">
    <text evidence="2">The sequence shown here is derived from an EMBL/GenBank/DDBJ whole genome shotgun (WGS) entry which is preliminary data.</text>
</comment>
<organism evidence="2 3">
    <name type="scientific">Caerostris darwini</name>
    <dbReference type="NCBI Taxonomy" id="1538125"/>
    <lineage>
        <taxon>Eukaryota</taxon>
        <taxon>Metazoa</taxon>
        <taxon>Ecdysozoa</taxon>
        <taxon>Arthropoda</taxon>
        <taxon>Chelicerata</taxon>
        <taxon>Arachnida</taxon>
        <taxon>Araneae</taxon>
        <taxon>Araneomorphae</taxon>
        <taxon>Entelegynae</taxon>
        <taxon>Araneoidea</taxon>
        <taxon>Araneidae</taxon>
        <taxon>Caerostris</taxon>
    </lineage>
</organism>
<evidence type="ECO:0000256" key="1">
    <source>
        <dbReference type="SAM" id="MobiDB-lite"/>
    </source>
</evidence>
<proteinExistence type="predicted"/>
<reference evidence="2 3" key="1">
    <citation type="submission" date="2021-06" db="EMBL/GenBank/DDBJ databases">
        <title>Caerostris darwini draft genome.</title>
        <authorList>
            <person name="Kono N."/>
            <person name="Arakawa K."/>
        </authorList>
    </citation>
    <scope>NUCLEOTIDE SEQUENCE [LARGE SCALE GENOMIC DNA]</scope>
</reference>
<keyword evidence="3" id="KW-1185">Reference proteome</keyword>
<feature type="region of interest" description="Disordered" evidence="1">
    <location>
        <begin position="1"/>
        <end position="29"/>
    </location>
</feature>
<accession>A0AAV4UVL7</accession>
<sequence>MTLPPAINSFPGEDEDPMSDPTDPSDWIDQHLDVAGFDLLDYLYFEESESEESENEPEFAADLLLDNTLQWVPGHCDVQGNEKADALTKQAGADGRVASARYHRFREQEQSGVVPPISSEGINVVTTAQDDSYRGFMLS</sequence>
<dbReference type="GO" id="GO:0003676">
    <property type="term" value="F:nucleic acid binding"/>
    <property type="evidence" value="ECO:0007669"/>
    <property type="project" value="InterPro"/>
</dbReference>
<dbReference type="AlphaFoldDB" id="A0AAV4UVL7"/>
<dbReference type="EMBL" id="BPLQ01011974">
    <property type="protein sequence ID" value="GIY61748.1"/>
    <property type="molecule type" value="Genomic_DNA"/>
</dbReference>
<gene>
    <name evidence="2" type="ORF">CDAR_36751</name>
</gene>